<gene>
    <name evidence="5" type="ORF">OBBRIDRAFT_773111</name>
</gene>
<keyword evidence="2" id="KW-0677">Repeat</keyword>
<dbReference type="InterPro" id="IPR015943">
    <property type="entry name" value="WD40/YVTN_repeat-like_dom_sf"/>
</dbReference>
<feature type="repeat" description="WD" evidence="3">
    <location>
        <begin position="46"/>
        <end position="88"/>
    </location>
</feature>
<name>A0A8E2B5T4_9APHY</name>
<dbReference type="PROSITE" id="PS50082">
    <property type="entry name" value="WD_REPEATS_2"/>
    <property type="match status" value="1"/>
</dbReference>
<reference evidence="5 6" key="1">
    <citation type="submission" date="2016-07" db="EMBL/GenBank/DDBJ databases">
        <title>Draft genome of the white-rot fungus Obba rivulosa 3A-2.</title>
        <authorList>
            <consortium name="DOE Joint Genome Institute"/>
            <person name="Miettinen O."/>
            <person name="Riley R."/>
            <person name="Acob R."/>
            <person name="Barry K."/>
            <person name="Cullen D."/>
            <person name="De Vries R."/>
            <person name="Hainaut M."/>
            <person name="Hatakka A."/>
            <person name="Henrissat B."/>
            <person name="Hilden K."/>
            <person name="Kuo R."/>
            <person name="Labutti K."/>
            <person name="Lipzen A."/>
            <person name="Makela M.R."/>
            <person name="Sandor L."/>
            <person name="Spatafora J.W."/>
            <person name="Grigoriev I.V."/>
            <person name="Hibbett D.S."/>
        </authorList>
    </citation>
    <scope>NUCLEOTIDE SEQUENCE [LARGE SCALE GENOMIC DNA]</scope>
    <source>
        <strain evidence="5 6">3A-2</strain>
    </source>
</reference>
<dbReference type="PANTHER" id="PTHR15574">
    <property type="entry name" value="WD REPEAT DOMAIN-CONTAINING FAMILY"/>
    <property type="match status" value="1"/>
</dbReference>
<evidence type="ECO:0000256" key="2">
    <source>
        <dbReference type="ARBA" id="ARBA00022737"/>
    </source>
</evidence>
<dbReference type="InterPro" id="IPR045151">
    <property type="entry name" value="DCAF8"/>
</dbReference>
<feature type="compositionally biased region" description="Acidic residues" evidence="4">
    <location>
        <begin position="505"/>
        <end position="515"/>
    </location>
</feature>
<dbReference type="AlphaFoldDB" id="A0A8E2B5T4"/>
<dbReference type="Pfam" id="PF00400">
    <property type="entry name" value="WD40"/>
    <property type="match status" value="3"/>
</dbReference>
<protein>
    <submittedName>
        <fullName evidence="5">WD40 repeat-like protein</fullName>
    </submittedName>
</protein>
<evidence type="ECO:0000256" key="1">
    <source>
        <dbReference type="ARBA" id="ARBA00022574"/>
    </source>
</evidence>
<evidence type="ECO:0000256" key="4">
    <source>
        <dbReference type="SAM" id="MobiDB-lite"/>
    </source>
</evidence>
<dbReference type="SUPFAM" id="SSF50978">
    <property type="entry name" value="WD40 repeat-like"/>
    <property type="match status" value="1"/>
</dbReference>
<sequence length="521" mass="57508">MSPCSRQRLHAELGHVSHSEFSHPARARRRAIPSVFRHGLPYSKTLSAHTSCVNTLAFSNGDGRWLASGGDDPTILLWDFHQDNVAQPSHKFIGPKANVFALAFSATNQYLYSGDTDNVILQYDLSRLPAATTGKCWTPNYENEHHTDTIRAISCHPEQNELFLSASEDGCIILHDTRIPTRHRRAVATLQHSASFNGVQYHPIMHNLFATADQRGALCLRDVRMAFGPLTQRSNEGIVQTYVTTISKPSISSHMSNPEISSITFNTTGTKLAATMLHFLPTIYSINDPFPVATCSGKNLPDGTAAPQGEKTYSNSTTIKHGSFGGPTGDEYYSAGSDDFRAYIWELPSLSTLLERRETIEFEKWSTAGDPDMIGFTTGMTEPCVPVEIDTPLCRLAGHKSIVNTTLMHPHLLHTVTAGIERHIVLHSPTPISPCADDMHLTPTNVRAVPDNNLERRHRAIRLALGLEDPNPDADDEDAIALFDEIVRSEGNGDVFQLRQWNPDMAEDDDDDTVGDDGFLT</sequence>
<dbReference type="SMART" id="SM00320">
    <property type="entry name" value="WD40"/>
    <property type="match status" value="5"/>
</dbReference>
<dbReference type="InterPro" id="IPR036322">
    <property type="entry name" value="WD40_repeat_dom_sf"/>
</dbReference>
<feature type="region of interest" description="Disordered" evidence="4">
    <location>
        <begin position="502"/>
        <end position="521"/>
    </location>
</feature>
<dbReference type="GO" id="GO:0005737">
    <property type="term" value="C:cytoplasm"/>
    <property type="evidence" value="ECO:0007669"/>
    <property type="project" value="TreeGrafter"/>
</dbReference>
<keyword evidence="6" id="KW-1185">Reference proteome</keyword>
<dbReference type="GO" id="GO:0045717">
    <property type="term" value="P:negative regulation of fatty acid biosynthetic process"/>
    <property type="evidence" value="ECO:0007669"/>
    <property type="project" value="TreeGrafter"/>
</dbReference>
<dbReference type="GO" id="GO:0080008">
    <property type="term" value="C:Cul4-RING E3 ubiquitin ligase complex"/>
    <property type="evidence" value="ECO:0007669"/>
    <property type="project" value="TreeGrafter"/>
</dbReference>
<evidence type="ECO:0000313" key="6">
    <source>
        <dbReference type="Proteomes" id="UP000250043"/>
    </source>
</evidence>
<keyword evidence="1 3" id="KW-0853">WD repeat</keyword>
<evidence type="ECO:0000256" key="3">
    <source>
        <dbReference type="PROSITE-ProRule" id="PRU00221"/>
    </source>
</evidence>
<accession>A0A8E2B5T4</accession>
<dbReference type="InterPro" id="IPR001680">
    <property type="entry name" value="WD40_rpt"/>
</dbReference>
<dbReference type="PROSITE" id="PS50294">
    <property type="entry name" value="WD_REPEATS_REGION"/>
    <property type="match status" value="1"/>
</dbReference>
<dbReference type="OrthoDB" id="4869960at2759"/>
<proteinExistence type="predicted"/>
<dbReference type="EMBL" id="KV722366">
    <property type="protein sequence ID" value="OCH92640.1"/>
    <property type="molecule type" value="Genomic_DNA"/>
</dbReference>
<evidence type="ECO:0000313" key="5">
    <source>
        <dbReference type="EMBL" id="OCH92640.1"/>
    </source>
</evidence>
<dbReference type="Gene3D" id="2.130.10.10">
    <property type="entry name" value="YVTN repeat-like/Quinoprotein amine dehydrogenase"/>
    <property type="match status" value="1"/>
</dbReference>
<dbReference type="Proteomes" id="UP000250043">
    <property type="component" value="Unassembled WGS sequence"/>
</dbReference>
<dbReference type="PANTHER" id="PTHR15574:SF40">
    <property type="entry name" value="WD AND TETRATRICOPEPTIDE REPEATS PROTEIN 1"/>
    <property type="match status" value="1"/>
</dbReference>
<organism evidence="5 6">
    <name type="scientific">Obba rivulosa</name>
    <dbReference type="NCBI Taxonomy" id="1052685"/>
    <lineage>
        <taxon>Eukaryota</taxon>
        <taxon>Fungi</taxon>
        <taxon>Dikarya</taxon>
        <taxon>Basidiomycota</taxon>
        <taxon>Agaricomycotina</taxon>
        <taxon>Agaricomycetes</taxon>
        <taxon>Polyporales</taxon>
        <taxon>Gelatoporiaceae</taxon>
        <taxon>Obba</taxon>
    </lineage>
</organism>